<evidence type="ECO:0000313" key="3">
    <source>
        <dbReference type="Proteomes" id="UP000320638"/>
    </source>
</evidence>
<keyword evidence="1" id="KW-0472">Membrane</keyword>
<protein>
    <submittedName>
        <fullName evidence="2">Uncharacterized protein</fullName>
    </submittedName>
</protein>
<reference evidence="2 3" key="1">
    <citation type="submission" date="2019-05" db="EMBL/GenBank/DDBJ databases">
        <authorList>
            <person name="Berry L.J."/>
            <person name="Reagor J.P."/>
            <person name="Chani A.S."/>
            <person name="Suter H.M."/>
            <person name="Vanzant E.P."/>
            <person name="Fields E.J."/>
            <person name="Sabotchick N.R."/>
            <person name="Mahoney L.M."/>
            <person name="Gaffney B.L."/>
            <person name="Staples A.K."/>
            <person name="King R.A."/>
            <person name="Rinehart C.A."/>
            <person name="Rowland N.S."/>
            <person name="Garlena R.A."/>
            <person name="Russell D.A."/>
            <person name="Pope W.H."/>
            <person name="Jacobs-Sera D."/>
            <person name="Hendrix R.W."/>
            <person name="Hatfull G.F."/>
        </authorList>
    </citation>
    <scope>NUCLEOTIDE SEQUENCE [LARGE SCALE GENOMIC DNA]</scope>
</reference>
<keyword evidence="1" id="KW-1133">Transmembrane helix</keyword>
<evidence type="ECO:0000313" key="2">
    <source>
        <dbReference type="EMBL" id="QDF16070.1"/>
    </source>
</evidence>
<keyword evidence="1" id="KW-0812">Transmembrane</keyword>
<gene>
    <name evidence="2" type="primary">42</name>
    <name evidence="2" type="ORF">SEA_LILYLOU_42</name>
</gene>
<proteinExistence type="predicted"/>
<name>A0A4Y6EBL4_9CAUD</name>
<accession>A0A4Y6EBL4</accession>
<dbReference type="Proteomes" id="UP000320638">
    <property type="component" value="Genome"/>
</dbReference>
<organism evidence="2 3">
    <name type="scientific">Microbacterium phage LilyLou</name>
    <dbReference type="NCBI Taxonomy" id="2590876"/>
    <lineage>
        <taxon>Viruses</taxon>
        <taxon>Duplodnaviria</taxon>
        <taxon>Heunggongvirae</taxon>
        <taxon>Uroviricota</taxon>
        <taxon>Caudoviricetes</taxon>
        <taxon>Eekayvirinae</taxon>
        <taxon>Tinytimothyvirus</taxon>
        <taxon>Tinytimothyvirus alex44</taxon>
    </lineage>
</organism>
<evidence type="ECO:0000256" key="1">
    <source>
        <dbReference type="SAM" id="Phobius"/>
    </source>
</evidence>
<sequence length="83" mass="8268">MGEEELPDVSFEEDKKSFFKTARKAVIAGGAAFAGALGPALLVATGDGVLTVDEIVPLSVTALGIGAAAGLAVWAVRNDAPVG</sequence>
<feature type="transmembrane region" description="Helical" evidence="1">
    <location>
        <begin position="55"/>
        <end position="76"/>
    </location>
</feature>
<dbReference type="EMBL" id="MK894438">
    <property type="protein sequence ID" value="QDF16070.1"/>
    <property type="molecule type" value="Genomic_DNA"/>
</dbReference>
<feature type="transmembrane region" description="Helical" evidence="1">
    <location>
        <begin position="25"/>
        <end position="43"/>
    </location>
</feature>